<reference evidence="1 2" key="1">
    <citation type="journal article" date="2015" name="Stand. Genomic Sci.">
        <title>Complete genome sequence and description of Salinispira pacifica gen. nov., sp. nov., a novel spirochaete isolated form a hypersaline microbial mat.</title>
        <authorList>
            <person name="Ben Hania W."/>
            <person name="Joseph M."/>
            <person name="Schumann P."/>
            <person name="Bunk B."/>
            <person name="Fiebig A."/>
            <person name="Sproer C."/>
            <person name="Klenk H.P."/>
            <person name="Fardeau M.L."/>
            <person name="Spring S."/>
        </authorList>
    </citation>
    <scope>NUCLEOTIDE SEQUENCE [LARGE SCALE GENOMIC DNA]</scope>
    <source>
        <strain evidence="1 2">L21-RPul-D2</strain>
    </source>
</reference>
<dbReference type="EMBL" id="CP006939">
    <property type="protein sequence ID" value="AHC16388.1"/>
    <property type="molecule type" value="Genomic_DNA"/>
</dbReference>
<evidence type="ECO:0000313" key="2">
    <source>
        <dbReference type="Proteomes" id="UP000018680"/>
    </source>
</evidence>
<dbReference type="Proteomes" id="UP000018680">
    <property type="component" value="Chromosome"/>
</dbReference>
<dbReference type="HOGENOM" id="CLU_1276856_0_0_12"/>
<evidence type="ECO:0000313" key="1">
    <source>
        <dbReference type="EMBL" id="AHC16388.1"/>
    </source>
</evidence>
<dbReference type="RefSeq" id="WP_024269285.1">
    <property type="nucleotide sequence ID" value="NC_023035.1"/>
</dbReference>
<accession>V5WKW2</accession>
<evidence type="ECO:0008006" key="3">
    <source>
        <dbReference type="Google" id="ProtNLM"/>
    </source>
</evidence>
<sequence length="216" mass="24107">MNKILPLGNRNFRQIIIVVLTVFLLSSCLNVVQTVEGDETATRTRIRMTFSKALVEGAASMTGEQPDYGDLPDFTGEEGLVNTDIPGARVKTSPIDSEYDYGVEIDAEYDSRDLAEADPMNRVFFPVIRDKSMTILLPPNEESQEMDEMTMMFFGSAKYQLFISREAGREAVDEVLVGGEKGVAAIIPMDDVLIVEMPLMLWMTSTEMLPVEITFQ</sequence>
<keyword evidence="2" id="KW-1185">Reference proteome</keyword>
<dbReference type="PROSITE" id="PS51257">
    <property type="entry name" value="PROKAR_LIPOPROTEIN"/>
    <property type="match status" value="1"/>
</dbReference>
<proteinExistence type="predicted"/>
<dbReference type="KEGG" id="slr:L21SP2_3044"/>
<name>V5WKW2_9SPIO</name>
<protein>
    <recommendedName>
        <fullName evidence="3">Lipoprotein</fullName>
    </recommendedName>
</protein>
<dbReference type="AlphaFoldDB" id="V5WKW2"/>
<dbReference type="STRING" id="1307761.L21SP2_3044"/>
<gene>
    <name evidence="1" type="ORF">L21SP2_3044</name>
</gene>
<organism evidence="1 2">
    <name type="scientific">Salinispira pacifica</name>
    <dbReference type="NCBI Taxonomy" id="1307761"/>
    <lineage>
        <taxon>Bacteria</taxon>
        <taxon>Pseudomonadati</taxon>
        <taxon>Spirochaetota</taxon>
        <taxon>Spirochaetia</taxon>
        <taxon>Spirochaetales</taxon>
        <taxon>Spirochaetaceae</taxon>
        <taxon>Salinispira</taxon>
    </lineage>
</organism>